<keyword evidence="2" id="KW-0479">Metal-binding</keyword>
<feature type="binding site" evidence="2">
    <location>
        <position position="50"/>
    </location>
    <ligand>
        <name>substrate</name>
    </ligand>
</feature>
<evidence type="ECO:0000256" key="2">
    <source>
        <dbReference type="HAMAP-Rule" id="MF_01139"/>
    </source>
</evidence>
<feature type="binding site" evidence="2">
    <location>
        <begin position="82"/>
        <end position="84"/>
    </location>
    <ligand>
        <name>substrate</name>
    </ligand>
</feature>
<dbReference type="CDD" id="cd00475">
    <property type="entry name" value="Cis_IPPS"/>
    <property type="match status" value="1"/>
</dbReference>
<feature type="active site" evidence="2">
    <location>
        <position position="37"/>
    </location>
</feature>
<evidence type="ECO:0000313" key="5">
    <source>
        <dbReference type="Proteomes" id="UP001634747"/>
    </source>
</evidence>
<dbReference type="NCBIfam" id="TIGR00055">
    <property type="entry name" value="uppS"/>
    <property type="match status" value="1"/>
</dbReference>
<evidence type="ECO:0000256" key="1">
    <source>
        <dbReference type="ARBA" id="ARBA00022679"/>
    </source>
</evidence>
<dbReference type="PANTHER" id="PTHR10291">
    <property type="entry name" value="DEHYDRODOLICHYL DIPHOSPHATE SYNTHASE FAMILY MEMBER"/>
    <property type="match status" value="1"/>
</dbReference>
<feature type="binding site" evidence="2">
    <location>
        <position position="42"/>
    </location>
    <ligand>
        <name>substrate</name>
    </ligand>
</feature>
<comment type="subunit">
    <text evidence="2">Homodimer.</text>
</comment>
<keyword evidence="1 2" id="KW-0808">Transferase</keyword>
<proteinExistence type="inferred from homology"/>
<feature type="binding site" evidence="2">
    <location>
        <begin position="225"/>
        <end position="227"/>
    </location>
    <ligand>
        <name>substrate</name>
    </ligand>
</feature>
<comment type="function">
    <text evidence="2">Catalyzes the condensation of isopentenyl diphosphate (IPP) with allylic pyrophosphates generating different type of terpenoids.</text>
</comment>
<dbReference type="EC" id="2.5.1.-" evidence="2"/>
<dbReference type="RefSeq" id="WP_263413263.1">
    <property type="nucleotide sequence ID" value="NZ_BAABBH010000001.1"/>
</dbReference>
<comment type="cofactor">
    <cofactor evidence="2">
        <name>Mg(2+)</name>
        <dbReference type="ChEBI" id="CHEBI:18420"/>
    </cofactor>
    <text evidence="2">Binds 2 magnesium ions per subunit.</text>
</comment>
<evidence type="ECO:0000256" key="3">
    <source>
        <dbReference type="SAM" id="MobiDB-lite"/>
    </source>
</evidence>
<dbReference type="Gene3D" id="3.40.1180.10">
    <property type="entry name" value="Decaprenyl diphosphate synthase-like"/>
    <property type="match status" value="1"/>
</dbReference>
<feature type="binding site" evidence="2">
    <location>
        <position position="54"/>
    </location>
    <ligand>
        <name>substrate</name>
    </ligand>
</feature>
<name>A0ABW9KJS0_9BACT</name>
<dbReference type="Proteomes" id="UP001634747">
    <property type="component" value="Unassembled WGS sequence"/>
</dbReference>
<feature type="binding site" evidence="2">
    <location>
        <position position="89"/>
    </location>
    <ligand>
        <name>substrate</name>
    </ligand>
</feature>
<organism evidence="4 5">
    <name type="scientific">Terriglobus aquaticus</name>
    <dbReference type="NCBI Taxonomy" id="940139"/>
    <lineage>
        <taxon>Bacteria</taxon>
        <taxon>Pseudomonadati</taxon>
        <taxon>Acidobacteriota</taxon>
        <taxon>Terriglobia</taxon>
        <taxon>Terriglobales</taxon>
        <taxon>Acidobacteriaceae</taxon>
        <taxon>Terriglobus</taxon>
    </lineage>
</organism>
<dbReference type="HAMAP" id="MF_01139">
    <property type="entry name" value="ISPT"/>
    <property type="match status" value="1"/>
</dbReference>
<dbReference type="PANTHER" id="PTHR10291:SF0">
    <property type="entry name" value="DEHYDRODOLICHYL DIPHOSPHATE SYNTHASE 2"/>
    <property type="match status" value="1"/>
</dbReference>
<keyword evidence="2" id="KW-0460">Magnesium</keyword>
<dbReference type="InterPro" id="IPR001441">
    <property type="entry name" value="UPP_synth-like"/>
</dbReference>
<feature type="binding site" evidence="2">
    <location>
        <position position="37"/>
    </location>
    <ligand>
        <name>Mg(2+)</name>
        <dbReference type="ChEBI" id="CHEBI:18420"/>
    </ligand>
</feature>
<feature type="region of interest" description="Disordered" evidence="3">
    <location>
        <begin position="271"/>
        <end position="291"/>
    </location>
</feature>
<protein>
    <recommendedName>
        <fullName evidence="2">Isoprenyl transferase</fullName>
        <ecNumber evidence="2">2.5.1.-</ecNumber>
    </recommendedName>
</protein>
<dbReference type="Pfam" id="PF01255">
    <property type="entry name" value="Prenyltransf"/>
    <property type="match status" value="1"/>
</dbReference>
<feature type="binding site" evidence="2">
    <location>
        <begin position="38"/>
        <end position="41"/>
    </location>
    <ligand>
        <name>substrate</name>
    </ligand>
</feature>
<dbReference type="PROSITE" id="PS01066">
    <property type="entry name" value="UPP_SYNTHASE"/>
    <property type="match status" value="1"/>
</dbReference>
<comment type="similarity">
    <text evidence="2">Belongs to the UPP synthase family.</text>
</comment>
<sequence>MPLTQPLRIHELSPAELAMYRTLDVERMPEHVAIIMDGNGRWAGNRTLKRFVGHQQGAESVHFVVEAASRINLPFLTLYAFSIENNLRRPRSEVGFLMKLLRNYLVGNVRRMNDNNVRMRYIGRIQDLPPDVVETMRWAEAETARNTGTTLTLALNYGSRAEMVDATRGVLQDLLDEAHRRRCSVDDLLSVSGLDSVDESTLARHLYTHDMPDPDLLIRTSGEMRISNFLLWQIAYSEIFVTDRLWPDFRGEHLLEGIAAFQQRNRRFGGLDTESSDEDLPDPLMPELVRS</sequence>
<accession>A0ABW9KJS0</accession>
<dbReference type="InterPro" id="IPR036424">
    <property type="entry name" value="UPP_synth-like_sf"/>
</dbReference>
<keyword evidence="5" id="KW-1185">Reference proteome</keyword>
<evidence type="ECO:0000313" key="4">
    <source>
        <dbReference type="EMBL" id="MFN2975206.1"/>
    </source>
</evidence>
<comment type="caution">
    <text evidence="4">The sequence shown here is derived from an EMBL/GenBank/DDBJ whole genome shotgun (WGS) entry which is preliminary data.</text>
</comment>
<gene>
    <name evidence="4" type="primary">uppS</name>
    <name evidence="4" type="ORF">ACK2TP_05470</name>
</gene>
<feature type="binding site" evidence="2">
    <location>
        <position position="219"/>
    </location>
    <ligand>
        <name>substrate</name>
    </ligand>
</feature>
<feature type="active site" description="Proton acceptor" evidence="2">
    <location>
        <position position="85"/>
    </location>
</feature>
<comment type="caution">
    <text evidence="2">Lacks conserved residue(s) required for the propagation of feature annotation.</text>
</comment>
<dbReference type="InterPro" id="IPR018520">
    <property type="entry name" value="UPP_synth-like_CS"/>
</dbReference>
<reference evidence="4 5" key="1">
    <citation type="submission" date="2024-12" db="EMBL/GenBank/DDBJ databases">
        <authorList>
            <person name="Lee Y."/>
        </authorList>
    </citation>
    <scope>NUCLEOTIDE SEQUENCE [LARGE SCALE GENOMIC DNA]</scope>
    <source>
        <strain evidence="4 5">03SUJ4</strain>
    </source>
</reference>
<feature type="binding site" evidence="2">
    <location>
        <position position="238"/>
    </location>
    <ligand>
        <name>Mg(2+)</name>
        <dbReference type="ChEBI" id="CHEBI:18420"/>
    </ligand>
</feature>
<dbReference type="GO" id="GO:0016740">
    <property type="term" value="F:transferase activity"/>
    <property type="evidence" value="ECO:0007669"/>
    <property type="project" value="UniProtKB-KW"/>
</dbReference>
<dbReference type="SUPFAM" id="SSF64005">
    <property type="entry name" value="Undecaprenyl diphosphate synthase"/>
    <property type="match status" value="1"/>
</dbReference>
<dbReference type="EMBL" id="JBJYXY010000001">
    <property type="protein sequence ID" value="MFN2975206.1"/>
    <property type="molecule type" value="Genomic_DNA"/>
</dbReference>